<dbReference type="PANTHER" id="PTHR11054:SF0">
    <property type="entry name" value="6-PHOSPHOGLUCONOLACTONASE"/>
    <property type="match status" value="1"/>
</dbReference>
<dbReference type="InterPro" id="IPR037171">
    <property type="entry name" value="NagB/RpiA_transferase-like"/>
</dbReference>
<dbReference type="InterPro" id="IPR039104">
    <property type="entry name" value="6PGL"/>
</dbReference>
<evidence type="ECO:0000313" key="8">
    <source>
        <dbReference type="Proteomes" id="UP000007963"/>
    </source>
</evidence>
<comment type="similarity">
    <text evidence="3">Belongs to the glucosamine/galactosamine-6-phosphate isomerase family. 6-phosphogluconolactonase subfamily.</text>
</comment>
<dbReference type="RefSeq" id="XP_001211139.1">
    <property type="nucleotide sequence ID" value="XM_001211139.1"/>
</dbReference>
<dbReference type="HOGENOM" id="CLU_581348_0_0_1"/>
<dbReference type="GO" id="GO:0006098">
    <property type="term" value="P:pentose-phosphate shunt"/>
    <property type="evidence" value="ECO:0007669"/>
    <property type="project" value="InterPro"/>
</dbReference>
<comment type="pathway">
    <text evidence="2">Carbohydrate degradation; pentose phosphate pathway; D-ribulose 5-phosphate from D-glucose 6-phosphate (oxidative stage): step 2/3.</text>
</comment>
<dbReference type="STRING" id="341663.Q0CWH3"/>
<gene>
    <name evidence="7" type="ORF">ATEG_01961</name>
</gene>
<sequence length="470" mass="52349">MAGPSPNLYSFPNTDTLAQQLRPYVLRCQNAALTRHNSFRVAVSGGSLPAVLAKALLAPGNGTPEDTPQFSKWEIFFADERAVPLDHEDSNYRLLKEELLSKLPEDLGQPRVHPIDANHVNDEDPQELADLYQEELMKIFAAKDSVKLPVFDLILLGCGPDGHTCSLFPGHELLREKDAWVAAESQSPKPPPKRITLTLPVVTHAQHIAFVATGAGKKDIMKQIFDLEEGHSLPSALVNQGAGEKGICMILDFTFKLRVVSALIQFEMLCNNDTCSEVSIDTPLNMRSNLRRQLVRSILQRRRNLGRDGSRQRLRGRLLLLQRSQHIAGQPVGNKVGFRGDNIVDQSADVTRQVLDRRHEAERVDRVESRKAADRRRARVDHRHQLVGGVLYGRPGYRARDVVGHGRVDHRDLVADALDDGLVIRESALGLGNRLCEAGGHEAEGEDCAQELHGELSRLEKKKRWLICGN</sequence>
<proteinExistence type="inferred from homology"/>
<reference evidence="8" key="1">
    <citation type="submission" date="2005-09" db="EMBL/GenBank/DDBJ databases">
        <title>Annotation of the Aspergillus terreus NIH2624 genome.</title>
        <authorList>
            <person name="Birren B.W."/>
            <person name="Lander E.S."/>
            <person name="Galagan J.E."/>
            <person name="Nusbaum C."/>
            <person name="Devon K."/>
            <person name="Henn M."/>
            <person name="Ma L.-J."/>
            <person name="Jaffe D.B."/>
            <person name="Butler J."/>
            <person name="Alvarez P."/>
            <person name="Gnerre S."/>
            <person name="Grabherr M."/>
            <person name="Kleber M."/>
            <person name="Mauceli E.W."/>
            <person name="Brockman W."/>
            <person name="Rounsley S."/>
            <person name="Young S.K."/>
            <person name="LaButti K."/>
            <person name="Pushparaj V."/>
            <person name="DeCaprio D."/>
            <person name="Crawford M."/>
            <person name="Koehrsen M."/>
            <person name="Engels R."/>
            <person name="Montgomery P."/>
            <person name="Pearson M."/>
            <person name="Howarth C."/>
            <person name="Larson L."/>
            <person name="Luoma S."/>
            <person name="White J."/>
            <person name="Alvarado L."/>
            <person name="Kodira C.D."/>
            <person name="Zeng Q."/>
            <person name="Oleary S."/>
            <person name="Yandava C."/>
            <person name="Denning D.W."/>
            <person name="Nierman W.C."/>
            <person name="Milne T."/>
            <person name="Madden K."/>
        </authorList>
    </citation>
    <scope>NUCLEOTIDE SEQUENCE [LARGE SCALE GENOMIC DNA]</scope>
    <source>
        <strain evidence="8">NIH 2624 / FGSC A1156</strain>
    </source>
</reference>
<feature type="domain" description="Glucosamine/galactosamine-6-phosphate isomerase" evidence="6">
    <location>
        <begin position="13"/>
        <end position="243"/>
    </location>
</feature>
<dbReference type="GO" id="GO:0017057">
    <property type="term" value="F:6-phosphogluconolactonase activity"/>
    <property type="evidence" value="ECO:0007669"/>
    <property type="project" value="UniProtKB-EC"/>
</dbReference>
<dbReference type="eggNOG" id="KOG3147">
    <property type="taxonomic scope" value="Eukaryota"/>
</dbReference>
<dbReference type="EC" id="3.1.1.31" evidence="4"/>
<evidence type="ECO:0000256" key="3">
    <source>
        <dbReference type="ARBA" id="ARBA00010662"/>
    </source>
</evidence>
<comment type="catalytic activity">
    <reaction evidence="1">
        <text>6-phospho-D-glucono-1,5-lactone + H2O = 6-phospho-D-gluconate + H(+)</text>
        <dbReference type="Rhea" id="RHEA:12556"/>
        <dbReference type="ChEBI" id="CHEBI:15377"/>
        <dbReference type="ChEBI" id="CHEBI:15378"/>
        <dbReference type="ChEBI" id="CHEBI:57955"/>
        <dbReference type="ChEBI" id="CHEBI:58759"/>
        <dbReference type="EC" id="3.1.1.31"/>
    </reaction>
</comment>
<evidence type="ECO:0000259" key="6">
    <source>
        <dbReference type="Pfam" id="PF01182"/>
    </source>
</evidence>
<dbReference type="PANTHER" id="PTHR11054">
    <property type="entry name" value="6-PHOSPHOGLUCONOLACTONASE"/>
    <property type="match status" value="1"/>
</dbReference>
<protein>
    <recommendedName>
        <fullName evidence="4">6-phosphogluconolactonase</fullName>
        <ecNumber evidence="4">3.1.1.31</ecNumber>
    </recommendedName>
</protein>
<dbReference type="VEuPathDB" id="FungiDB:ATEG_01961"/>
<dbReference type="GO" id="GO:0005975">
    <property type="term" value="P:carbohydrate metabolic process"/>
    <property type="evidence" value="ECO:0007669"/>
    <property type="project" value="InterPro"/>
</dbReference>
<dbReference type="Gene3D" id="3.40.50.1360">
    <property type="match status" value="1"/>
</dbReference>
<evidence type="ECO:0000256" key="1">
    <source>
        <dbReference type="ARBA" id="ARBA00000832"/>
    </source>
</evidence>
<dbReference type="InterPro" id="IPR005900">
    <property type="entry name" value="6-phosphogluconolactonase_DevB"/>
</dbReference>
<evidence type="ECO:0000256" key="2">
    <source>
        <dbReference type="ARBA" id="ARBA00004961"/>
    </source>
</evidence>
<dbReference type="NCBIfam" id="TIGR01198">
    <property type="entry name" value="pgl"/>
    <property type="match status" value="1"/>
</dbReference>
<dbReference type="Proteomes" id="UP000007963">
    <property type="component" value="Unassembled WGS sequence"/>
</dbReference>
<dbReference type="SUPFAM" id="SSF100950">
    <property type="entry name" value="NagB/RpiA/CoA transferase-like"/>
    <property type="match status" value="1"/>
</dbReference>
<dbReference type="EMBL" id="CH476596">
    <property type="protein sequence ID" value="EAU36923.1"/>
    <property type="molecule type" value="Genomic_DNA"/>
</dbReference>
<evidence type="ECO:0000256" key="5">
    <source>
        <dbReference type="ARBA" id="ARBA00022801"/>
    </source>
</evidence>
<evidence type="ECO:0000256" key="4">
    <source>
        <dbReference type="ARBA" id="ARBA00013198"/>
    </source>
</evidence>
<dbReference type="FunFam" id="3.40.50.1360:FF:000005">
    <property type="entry name" value="6-phosphogluconolactonase"/>
    <property type="match status" value="1"/>
</dbReference>
<dbReference type="AlphaFoldDB" id="Q0CWH3"/>
<accession>Q0CWH3</accession>
<dbReference type="Pfam" id="PF01182">
    <property type="entry name" value="Glucosamine_iso"/>
    <property type="match status" value="1"/>
</dbReference>
<keyword evidence="5" id="KW-0378">Hydrolase</keyword>
<dbReference type="InterPro" id="IPR006148">
    <property type="entry name" value="Glc/Gal-6P_isomerase"/>
</dbReference>
<dbReference type="OrthoDB" id="432544at2759"/>
<dbReference type="CDD" id="cd01400">
    <property type="entry name" value="6PGL"/>
    <property type="match status" value="1"/>
</dbReference>
<dbReference type="GeneID" id="4316423"/>
<evidence type="ECO:0000313" key="7">
    <source>
        <dbReference type="EMBL" id="EAU36923.1"/>
    </source>
</evidence>
<organism evidence="7 8">
    <name type="scientific">Aspergillus terreus (strain NIH 2624 / FGSC A1156)</name>
    <dbReference type="NCBI Taxonomy" id="341663"/>
    <lineage>
        <taxon>Eukaryota</taxon>
        <taxon>Fungi</taxon>
        <taxon>Dikarya</taxon>
        <taxon>Ascomycota</taxon>
        <taxon>Pezizomycotina</taxon>
        <taxon>Eurotiomycetes</taxon>
        <taxon>Eurotiomycetidae</taxon>
        <taxon>Eurotiales</taxon>
        <taxon>Aspergillaceae</taxon>
        <taxon>Aspergillus</taxon>
        <taxon>Aspergillus subgen. Circumdati</taxon>
    </lineage>
</organism>
<name>Q0CWH3_ASPTN</name>